<keyword evidence="4 12" id="KW-0732">Signal</keyword>
<dbReference type="PROSITE" id="PS50835">
    <property type="entry name" value="IG_LIKE"/>
    <property type="match status" value="2"/>
</dbReference>
<feature type="transmembrane region" description="Helical" evidence="11">
    <location>
        <begin position="264"/>
        <end position="286"/>
    </location>
</feature>
<dbReference type="PANTHER" id="PTHR25466:SF2">
    <property type="entry name" value="T-LYMPHOCYTE ACTIVATION ANTIGEN CD86"/>
    <property type="match status" value="1"/>
</dbReference>
<comment type="subcellular location">
    <subcellularLocation>
        <location evidence="1">Cell membrane</location>
        <topology evidence="1">Single-pass type I membrane protein</topology>
    </subcellularLocation>
</comment>
<evidence type="ECO:0000256" key="7">
    <source>
        <dbReference type="ARBA" id="ARBA00023157"/>
    </source>
</evidence>
<dbReference type="InterPro" id="IPR007110">
    <property type="entry name" value="Ig-like_dom"/>
</dbReference>
<dbReference type="InterPro" id="IPR003599">
    <property type="entry name" value="Ig_sub"/>
</dbReference>
<dbReference type="InterPro" id="IPR013162">
    <property type="entry name" value="CD80_C2-set"/>
</dbReference>
<dbReference type="Gene3D" id="2.60.40.10">
    <property type="entry name" value="Immunoglobulins"/>
    <property type="match status" value="2"/>
</dbReference>
<evidence type="ECO:0000256" key="6">
    <source>
        <dbReference type="ARBA" id="ARBA00023136"/>
    </source>
</evidence>
<dbReference type="GO" id="GO:0007166">
    <property type="term" value="P:cell surface receptor signaling pathway"/>
    <property type="evidence" value="ECO:0007669"/>
    <property type="project" value="TreeGrafter"/>
</dbReference>
<dbReference type="GO" id="GO:0006955">
    <property type="term" value="P:immune response"/>
    <property type="evidence" value="ECO:0007669"/>
    <property type="project" value="TreeGrafter"/>
</dbReference>
<dbReference type="InterPro" id="IPR036179">
    <property type="entry name" value="Ig-like_dom_sf"/>
</dbReference>
<keyword evidence="15" id="KW-1185">Reference proteome</keyword>
<dbReference type="GO" id="GO:0042102">
    <property type="term" value="P:positive regulation of T cell proliferation"/>
    <property type="evidence" value="ECO:0007669"/>
    <property type="project" value="TreeGrafter"/>
</dbReference>
<proteinExistence type="predicted"/>
<dbReference type="Pfam" id="PF07686">
    <property type="entry name" value="V-set"/>
    <property type="match status" value="1"/>
</dbReference>
<feature type="domain" description="Ig-like" evidence="13">
    <location>
        <begin position="35"/>
        <end position="139"/>
    </location>
</feature>
<feature type="signal peptide" evidence="12">
    <location>
        <begin position="1"/>
        <end position="31"/>
    </location>
</feature>
<evidence type="ECO:0000256" key="8">
    <source>
        <dbReference type="ARBA" id="ARBA00023170"/>
    </source>
</evidence>
<dbReference type="GO" id="GO:0042130">
    <property type="term" value="P:negative regulation of T cell proliferation"/>
    <property type="evidence" value="ECO:0007669"/>
    <property type="project" value="TreeGrafter"/>
</dbReference>
<evidence type="ECO:0000256" key="12">
    <source>
        <dbReference type="SAM" id="SignalP"/>
    </source>
</evidence>
<dbReference type="InterPro" id="IPR013783">
    <property type="entry name" value="Ig-like_fold"/>
</dbReference>
<reference evidence="14" key="1">
    <citation type="journal article" date="2022" name="bioRxiv">
        <title>Sequencing and chromosome-scale assembly of the giantPleurodeles waltlgenome.</title>
        <authorList>
            <person name="Brown T."/>
            <person name="Elewa A."/>
            <person name="Iarovenko S."/>
            <person name="Subramanian E."/>
            <person name="Araus A.J."/>
            <person name="Petzold A."/>
            <person name="Susuki M."/>
            <person name="Suzuki K.-i.T."/>
            <person name="Hayashi T."/>
            <person name="Toyoda A."/>
            <person name="Oliveira C."/>
            <person name="Osipova E."/>
            <person name="Leigh N.D."/>
            <person name="Simon A."/>
            <person name="Yun M.H."/>
        </authorList>
    </citation>
    <scope>NUCLEOTIDE SEQUENCE</scope>
    <source>
        <strain evidence="14">20211129_DDA</strain>
        <tissue evidence="14">Liver</tissue>
    </source>
</reference>
<dbReference type="InterPro" id="IPR051713">
    <property type="entry name" value="T-cell_Activation_Regulation"/>
</dbReference>
<evidence type="ECO:0000259" key="13">
    <source>
        <dbReference type="PROSITE" id="PS50835"/>
    </source>
</evidence>
<gene>
    <name evidence="14" type="ORF">NDU88_001180</name>
</gene>
<dbReference type="EMBL" id="JANPWB010000005">
    <property type="protein sequence ID" value="KAJ1184373.1"/>
    <property type="molecule type" value="Genomic_DNA"/>
</dbReference>
<dbReference type="PANTHER" id="PTHR25466">
    <property type="entry name" value="T-LYMPHOCYTE ACTIVATION ANTIGEN"/>
    <property type="match status" value="1"/>
</dbReference>
<dbReference type="InterPro" id="IPR013106">
    <property type="entry name" value="Ig_V-set"/>
</dbReference>
<dbReference type="SMART" id="SM00406">
    <property type="entry name" value="IGv"/>
    <property type="match status" value="1"/>
</dbReference>
<sequence length="354" mass="38950">MGVPKSRSRLLLLLLWLTGVAVNGIIGEGWAANCPKSVPELVGVLGTSVNLTCMNPKHKSFPLETLTVYWQDKEGKVIVHTLILGQDNFTHQSHRYRNRTRLFKDRLKDGDFSLQISNLTLTDTMDYVCVVMQGDSTLERIHLDCASLKIGAQFSSPVLTESGDFLNCSSSNGHPEPKLYWINNENASTLDPSLSTTVVTQNQETQLYSVSSLLRINTTTLRNISCHVENTVLMENLTSYFVRMVDTIKSNGTNEKLTTGAAKATAWVLSTTVILLVLVVVTILLCRKGICGAYRVVNQVDRELQQKTVEDQRTSLNEAGASEVNDGTPVETGPLPKVECGSKATSISLLSQHH</sequence>
<dbReference type="GO" id="GO:0009897">
    <property type="term" value="C:external side of plasma membrane"/>
    <property type="evidence" value="ECO:0007669"/>
    <property type="project" value="TreeGrafter"/>
</dbReference>
<keyword evidence="3 11" id="KW-0812">Transmembrane</keyword>
<keyword evidence="5 11" id="KW-1133">Transmembrane helix</keyword>
<keyword evidence="2" id="KW-1003">Cell membrane</keyword>
<protein>
    <recommendedName>
        <fullName evidence="13">Ig-like domain-containing protein</fullName>
    </recommendedName>
</protein>
<dbReference type="Proteomes" id="UP001066276">
    <property type="component" value="Chromosome 3_1"/>
</dbReference>
<dbReference type="GO" id="GO:0031295">
    <property type="term" value="P:T cell costimulation"/>
    <property type="evidence" value="ECO:0007669"/>
    <property type="project" value="TreeGrafter"/>
</dbReference>
<dbReference type="AlphaFoldDB" id="A0AAV7U9E1"/>
<keyword evidence="6 11" id="KW-0472">Membrane</keyword>
<keyword evidence="7" id="KW-1015">Disulfide bond</keyword>
<keyword evidence="10" id="KW-0393">Immunoglobulin domain</keyword>
<feature type="domain" description="Ig-like" evidence="13">
    <location>
        <begin position="166"/>
        <end position="238"/>
    </location>
</feature>
<comment type="caution">
    <text evidence="14">The sequence shown here is derived from an EMBL/GenBank/DDBJ whole genome shotgun (WGS) entry which is preliminary data.</text>
</comment>
<dbReference type="Pfam" id="PF08205">
    <property type="entry name" value="C2-set_2"/>
    <property type="match status" value="1"/>
</dbReference>
<evidence type="ECO:0000256" key="5">
    <source>
        <dbReference type="ARBA" id="ARBA00022989"/>
    </source>
</evidence>
<name>A0AAV7U9E1_PLEWA</name>
<feature type="chain" id="PRO_5043630799" description="Ig-like domain-containing protein" evidence="12">
    <location>
        <begin position="32"/>
        <end position="354"/>
    </location>
</feature>
<dbReference type="SUPFAM" id="SSF48726">
    <property type="entry name" value="Immunoglobulin"/>
    <property type="match status" value="2"/>
</dbReference>
<keyword evidence="8" id="KW-0675">Receptor</keyword>
<organism evidence="14 15">
    <name type="scientific">Pleurodeles waltl</name>
    <name type="common">Iberian ribbed newt</name>
    <dbReference type="NCBI Taxonomy" id="8319"/>
    <lineage>
        <taxon>Eukaryota</taxon>
        <taxon>Metazoa</taxon>
        <taxon>Chordata</taxon>
        <taxon>Craniata</taxon>
        <taxon>Vertebrata</taxon>
        <taxon>Euteleostomi</taxon>
        <taxon>Amphibia</taxon>
        <taxon>Batrachia</taxon>
        <taxon>Caudata</taxon>
        <taxon>Salamandroidea</taxon>
        <taxon>Salamandridae</taxon>
        <taxon>Pleurodelinae</taxon>
        <taxon>Pleurodeles</taxon>
    </lineage>
</organism>
<evidence type="ECO:0000256" key="3">
    <source>
        <dbReference type="ARBA" id="ARBA00022692"/>
    </source>
</evidence>
<keyword evidence="9" id="KW-0325">Glycoprotein</keyword>
<evidence type="ECO:0000313" key="14">
    <source>
        <dbReference type="EMBL" id="KAJ1184373.1"/>
    </source>
</evidence>
<evidence type="ECO:0000256" key="2">
    <source>
        <dbReference type="ARBA" id="ARBA00022475"/>
    </source>
</evidence>
<evidence type="ECO:0000256" key="1">
    <source>
        <dbReference type="ARBA" id="ARBA00004251"/>
    </source>
</evidence>
<evidence type="ECO:0000256" key="11">
    <source>
        <dbReference type="SAM" id="Phobius"/>
    </source>
</evidence>
<accession>A0AAV7U9E1</accession>
<evidence type="ECO:0000313" key="15">
    <source>
        <dbReference type="Proteomes" id="UP001066276"/>
    </source>
</evidence>
<evidence type="ECO:0000256" key="10">
    <source>
        <dbReference type="ARBA" id="ARBA00023319"/>
    </source>
</evidence>
<dbReference type="GO" id="GO:0071222">
    <property type="term" value="P:cellular response to lipopolysaccharide"/>
    <property type="evidence" value="ECO:0007669"/>
    <property type="project" value="TreeGrafter"/>
</dbReference>
<dbReference type="SMART" id="SM00409">
    <property type="entry name" value="IG"/>
    <property type="match status" value="1"/>
</dbReference>
<evidence type="ECO:0000256" key="9">
    <source>
        <dbReference type="ARBA" id="ARBA00023180"/>
    </source>
</evidence>
<evidence type="ECO:0000256" key="4">
    <source>
        <dbReference type="ARBA" id="ARBA00022729"/>
    </source>
</evidence>